<proteinExistence type="predicted"/>
<keyword evidence="4 6" id="KW-0472">Membrane</keyword>
<feature type="compositionally biased region" description="Pro residues" evidence="5">
    <location>
        <begin position="345"/>
        <end position="354"/>
    </location>
</feature>
<feature type="transmembrane region" description="Helical" evidence="6">
    <location>
        <begin position="87"/>
        <end position="108"/>
    </location>
</feature>
<dbReference type="Pfam" id="PF03619">
    <property type="entry name" value="Solute_trans_a"/>
    <property type="match status" value="1"/>
</dbReference>
<comment type="subcellular location">
    <subcellularLocation>
        <location evidence="1">Membrane</location>
        <topology evidence="1">Multi-pass membrane protein</topology>
    </subcellularLocation>
</comment>
<evidence type="ECO:0000256" key="3">
    <source>
        <dbReference type="ARBA" id="ARBA00022989"/>
    </source>
</evidence>
<feature type="compositionally biased region" description="Pro residues" evidence="5">
    <location>
        <begin position="389"/>
        <end position="400"/>
    </location>
</feature>
<sequence length="434" mass="48566">MLNVKDYFRKIQPRGWVLPISYFKRCCGGDSGIWRTPRSGLTWFNIIWFGVFQYCFVRVFMTLVAVITQAIGRYCLESLSPAFAHVWVMVIEGGCVTVAMYCLIQFYIQLRRDLAAHSPFLKVVAIKLVIFLSFWQTFVISSITSTGAIKASSRIQTPDIKIGIPSMLLCIEMAIFSVFHLWAFPWKVYDVRRSQIVASESAAGFFPDPKTAYHGGPFGSKALMDAFNPWDIIKAVGRGFKWFFIGRKTRTEDISYKNSAQGTGLEPTRNQITAFETGNHSFDGSHPFVQVGKPARYQPLSEEEDSDRLLAHAQSNPEVPYPRPMERLPHLNAGGDIGTMGVYDPPTPHAPPYPTTRHQDPGQEYGVADERSLGEEDTGYHGARGRVTPVPPPDSHPLGPPGGRGNENEWNMWGGARENERDLGGDHGIGDNRF</sequence>
<dbReference type="EMBL" id="JACCJC010000007">
    <property type="protein sequence ID" value="KAF6239146.1"/>
    <property type="molecule type" value="Genomic_DNA"/>
</dbReference>
<dbReference type="GO" id="GO:0016020">
    <property type="term" value="C:membrane"/>
    <property type="evidence" value="ECO:0007669"/>
    <property type="project" value="UniProtKB-SubCell"/>
</dbReference>
<evidence type="ECO:0000256" key="2">
    <source>
        <dbReference type="ARBA" id="ARBA00022692"/>
    </source>
</evidence>
<evidence type="ECO:0000313" key="8">
    <source>
        <dbReference type="Proteomes" id="UP000578531"/>
    </source>
</evidence>
<feature type="transmembrane region" description="Helical" evidence="6">
    <location>
        <begin position="120"/>
        <end position="143"/>
    </location>
</feature>
<keyword evidence="3 6" id="KW-1133">Transmembrane helix</keyword>
<dbReference type="Proteomes" id="UP000578531">
    <property type="component" value="Unassembled WGS sequence"/>
</dbReference>
<dbReference type="SMART" id="SM01417">
    <property type="entry name" value="Solute_trans_a"/>
    <property type="match status" value="1"/>
</dbReference>
<feature type="region of interest" description="Disordered" evidence="5">
    <location>
        <begin position="344"/>
        <end position="434"/>
    </location>
</feature>
<keyword evidence="2 6" id="KW-0812">Transmembrane</keyword>
<accession>A0A8H6L876</accession>
<name>A0A8H6L876_9LECA</name>
<feature type="transmembrane region" description="Helical" evidence="6">
    <location>
        <begin position="43"/>
        <end position="67"/>
    </location>
</feature>
<organism evidence="7 8">
    <name type="scientific">Letharia columbiana</name>
    <dbReference type="NCBI Taxonomy" id="112416"/>
    <lineage>
        <taxon>Eukaryota</taxon>
        <taxon>Fungi</taxon>
        <taxon>Dikarya</taxon>
        <taxon>Ascomycota</taxon>
        <taxon>Pezizomycotina</taxon>
        <taxon>Lecanoromycetes</taxon>
        <taxon>OSLEUM clade</taxon>
        <taxon>Lecanoromycetidae</taxon>
        <taxon>Lecanorales</taxon>
        <taxon>Lecanorineae</taxon>
        <taxon>Parmeliaceae</taxon>
        <taxon>Letharia</taxon>
    </lineage>
</organism>
<evidence type="ECO:0000256" key="1">
    <source>
        <dbReference type="ARBA" id="ARBA00004141"/>
    </source>
</evidence>
<dbReference type="GeneID" id="59284689"/>
<evidence type="ECO:0000256" key="6">
    <source>
        <dbReference type="SAM" id="Phobius"/>
    </source>
</evidence>
<feature type="compositionally biased region" description="Basic and acidic residues" evidence="5">
    <location>
        <begin position="417"/>
        <end position="434"/>
    </location>
</feature>
<feature type="transmembrane region" description="Helical" evidence="6">
    <location>
        <begin position="163"/>
        <end position="184"/>
    </location>
</feature>
<evidence type="ECO:0000256" key="4">
    <source>
        <dbReference type="ARBA" id="ARBA00023136"/>
    </source>
</evidence>
<dbReference type="InterPro" id="IPR005178">
    <property type="entry name" value="Ostalpha/TMEM184C"/>
</dbReference>
<dbReference type="RefSeq" id="XP_037168442.1">
    <property type="nucleotide sequence ID" value="XM_037304949.1"/>
</dbReference>
<protein>
    <submittedName>
        <fullName evidence="7">Uncharacterized protein</fullName>
    </submittedName>
</protein>
<comment type="caution">
    <text evidence="7">The sequence shown here is derived from an EMBL/GenBank/DDBJ whole genome shotgun (WGS) entry which is preliminary data.</text>
</comment>
<reference evidence="7 8" key="1">
    <citation type="journal article" date="2020" name="Genomics">
        <title>Complete, high-quality genomes from long-read metagenomic sequencing of two wolf lichen thalli reveals enigmatic genome architecture.</title>
        <authorList>
            <person name="McKenzie S.K."/>
            <person name="Walston R.F."/>
            <person name="Allen J.L."/>
        </authorList>
    </citation>
    <scope>NUCLEOTIDE SEQUENCE [LARGE SCALE GENOMIC DNA]</scope>
    <source>
        <strain evidence="7">WasteWater2</strain>
    </source>
</reference>
<dbReference type="OrthoDB" id="5348404at2759"/>
<evidence type="ECO:0000256" key="5">
    <source>
        <dbReference type="SAM" id="MobiDB-lite"/>
    </source>
</evidence>
<evidence type="ECO:0000313" key="7">
    <source>
        <dbReference type="EMBL" id="KAF6239146.1"/>
    </source>
</evidence>
<dbReference type="PANTHER" id="PTHR23423">
    <property type="entry name" value="ORGANIC SOLUTE TRANSPORTER-RELATED"/>
    <property type="match status" value="1"/>
</dbReference>
<gene>
    <name evidence="7" type="ORF">HO173_003019</name>
</gene>
<dbReference type="AlphaFoldDB" id="A0A8H6L876"/>
<keyword evidence="8" id="KW-1185">Reference proteome</keyword>